<feature type="transmembrane region" description="Helical" evidence="5">
    <location>
        <begin position="131"/>
        <end position="149"/>
    </location>
</feature>
<reference evidence="6 8" key="1">
    <citation type="submission" date="2016-06" db="EMBL/GenBank/DDBJ databases">
        <authorList>
            <person name="Kjaerup R.B."/>
            <person name="Dalgaard T.S."/>
            <person name="Juul-Madsen H.R."/>
        </authorList>
    </citation>
    <scope>NUCLEOTIDE SEQUENCE [LARGE SCALE GENOMIC DNA]</scope>
    <source>
        <strain evidence="6 8">DSM 43363</strain>
    </source>
</reference>
<evidence type="ECO:0000256" key="1">
    <source>
        <dbReference type="ARBA" id="ARBA00004141"/>
    </source>
</evidence>
<evidence type="ECO:0000256" key="4">
    <source>
        <dbReference type="ARBA" id="ARBA00023136"/>
    </source>
</evidence>
<reference evidence="7 9" key="2">
    <citation type="submission" date="2022-10" db="EMBL/GenBank/DDBJ databases">
        <title>The complete genomes of actinobacterial strains from the NBC collection.</title>
        <authorList>
            <person name="Joergensen T.S."/>
            <person name="Alvarez Arevalo M."/>
            <person name="Sterndorff E.B."/>
            <person name="Faurdal D."/>
            <person name="Vuksanovic O."/>
            <person name="Mourched A.-S."/>
            <person name="Charusanti P."/>
            <person name="Shaw S."/>
            <person name="Blin K."/>
            <person name="Weber T."/>
        </authorList>
    </citation>
    <scope>NUCLEOTIDE SEQUENCE [LARGE SCALE GENOMIC DNA]</scope>
    <source>
        <strain evidence="7 9">NBC 01809</strain>
    </source>
</reference>
<dbReference type="STRING" id="47871.GA0070608_0703"/>
<dbReference type="Pfam" id="PF01040">
    <property type="entry name" value="UbiA"/>
    <property type="match status" value="1"/>
</dbReference>
<keyword evidence="6" id="KW-0808">Transferase</keyword>
<evidence type="ECO:0000313" key="7">
    <source>
        <dbReference type="EMBL" id="WSA33642.1"/>
    </source>
</evidence>
<dbReference type="RefSeq" id="WP_091621516.1">
    <property type="nucleotide sequence ID" value="NZ_CP109071.1"/>
</dbReference>
<keyword evidence="9" id="KW-1185">Reference proteome</keyword>
<sequence>MTVDEARAGAPTPAATIARRPIYHSIRIRRVEFLPVMLAIYAIPSLLSVDDVGTLASVHFALVIVMALSIMHFIDMTNAYADRDVDAVYKTWLSQAVYGLGLRNVRWQIAATGAGVLALATYFTFRTGHWDILPLVAFTLWIGAQYSIPPVYLKSSGVGQIPGLAAVLIWLPMLVVVRSVPGELSWPLLAVIIGFGLNQVGIVMVNTAEDWPEDAAFNIRTCVRALGLTRAMAVASGLIAVGGSTVCVSVLAIGGFTWGAVPMIAAIAFALVHVSGTWRGVRGKPLADALAFLRPRAKLVPLQVASTGWGTVIAAAFAQAS</sequence>
<dbReference type="InterPro" id="IPR000537">
    <property type="entry name" value="UbiA_prenyltransferase"/>
</dbReference>
<feature type="transmembrane region" description="Helical" evidence="5">
    <location>
        <begin position="186"/>
        <end position="207"/>
    </location>
</feature>
<evidence type="ECO:0000256" key="2">
    <source>
        <dbReference type="ARBA" id="ARBA00022692"/>
    </source>
</evidence>
<dbReference type="AlphaFoldDB" id="A0A1C6U8Z0"/>
<dbReference type="Proteomes" id="UP000199343">
    <property type="component" value="Unassembled WGS sequence"/>
</dbReference>
<feature type="transmembrane region" description="Helical" evidence="5">
    <location>
        <begin position="31"/>
        <end position="49"/>
    </location>
</feature>
<organism evidence="6 8">
    <name type="scientific">Micromonospora peucetia</name>
    <dbReference type="NCBI Taxonomy" id="47871"/>
    <lineage>
        <taxon>Bacteria</taxon>
        <taxon>Bacillati</taxon>
        <taxon>Actinomycetota</taxon>
        <taxon>Actinomycetes</taxon>
        <taxon>Micromonosporales</taxon>
        <taxon>Micromonosporaceae</taxon>
        <taxon>Micromonospora</taxon>
    </lineage>
</organism>
<evidence type="ECO:0000313" key="9">
    <source>
        <dbReference type="Proteomes" id="UP001334804"/>
    </source>
</evidence>
<gene>
    <name evidence="6" type="ORF">GA0070608_0703</name>
    <name evidence="7" type="ORF">OIE14_06220</name>
</gene>
<evidence type="ECO:0000313" key="6">
    <source>
        <dbReference type="EMBL" id="SCL50486.1"/>
    </source>
</evidence>
<feature type="transmembrane region" description="Helical" evidence="5">
    <location>
        <begin position="55"/>
        <end position="74"/>
    </location>
</feature>
<accession>A0A1C6U8Z0</accession>
<dbReference type="EMBL" id="FMIC01000002">
    <property type="protein sequence ID" value="SCL50486.1"/>
    <property type="molecule type" value="Genomic_DNA"/>
</dbReference>
<evidence type="ECO:0000256" key="3">
    <source>
        <dbReference type="ARBA" id="ARBA00022989"/>
    </source>
</evidence>
<dbReference type="EMBL" id="CP109071">
    <property type="protein sequence ID" value="WSA33642.1"/>
    <property type="molecule type" value="Genomic_DNA"/>
</dbReference>
<feature type="transmembrane region" description="Helical" evidence="5">
    <location>
        <begin position="107"/>
        <end position="125"/>
    </location>
</feature>
<evidence type="ECO:0000256" key="5">
    <source>
        <dbReference type="SAM" id="Phobius"/>
    </source>
</evidence>
<name>A0A1C6U8Z0_9ACTN</name>
<dbReference type="GO" id="GO:0016020">
    <property type="term" value="C:membrane"/>
    <property type="evidence" value="ECO:0007669"/>
    <property type="project" value="UniProtKB-SubCell"/>
</dbReference>
<keyword evidence="4 5" id="KW-0472">Membrane</keyword>
<dbReference type="OrthoDB" id="4524868at2"/>
<proteinExistence type="predicted"/>
<dbReference type="Proteomes" id="UP001334804">
    <property type="component" value="Chromosome"/>
</dbReference>
<feature type="transmembrane region" description="Helical" evidence="5">
    <location>
        <begin position="228"/>
        <end position="253"/>
    </location>
</feature>
<feature type="transmembrane region" description="Helical" evidence="5">
    <location>
        <begin position="259"/>
        <end position="278"/>
    </location>
</feature>
<comment type="subcellular location">
    <subcellularLocation>
        <location evidence="1">Membrane</location>
        <topology evidence="1">Multi-pass membrane protein</topology>
    </subcellularLocation>
</comment>
<dbReference type="GO" id="GO:0016765">
    <property type="term" value="F:transferase activity, transferring alkyl or aryl (other than methyl) groups"/>
    <property type="evidence" value="ECO:0007669"/>
    <property type="project" value="InterPro"/>
</dbReference>
<keyword evidence="3 5" id="KW-1133">Transmembrane helix</keyword>
<feature type="transmembrane region" description="Helical" evidence="5">
    <location>
        <begin position="161"/>
        <end position="180"/>
    </location>
</feature>
<protein>
    <submittedName>
        <fullName evidence="6">1,4-dihydroxy-2-naphthoate octaprenyltransferase</fullName>
    </submittedName>
    <submittedName>
        <fullName evidence="7">UbiA family prenyltransferase</fullName>
    </submittedName>
</protein>
<keyword evidence="2 5" id="KW-0812">Transmembrane</keyword>
<evidence type="ECO:0000313" key="8">
    <source>
        <dbReference type="Proteomes" id="UP000199343"/>
    </source>
</evidence>